<proteinExistence type="predicted"/>
<keyword evidence="4" id="KW-1185">Reference proteome</keyword>
<feature type="domain" description="Ice-binding protein C-terminal" evidence="2">
    <location>
        <begin position="257"/>
        <end position="281"/>
    </location>
</feature>
<dbReference type="InterPro" id="IPR013424">
    <property type="entry name" value="Ice-binding_C"/>
</dbReference>
<gene>
    <name evidence="3" type="ORF">NYP16_02485</name>
</gene>
<dbReference type="NCBIfam" id="TIGR02595">
    <property type="entry name" value="PEP_CTERM"/>
    <property type="match status" value="1"/>
</dbReference>
<evidence type="ECO:0000259" key="2">
    <source>
        <dbReference type="Pfam" id="PF07589"/>
    </source>
</evidence>
<organism evidence="3 4">
    <name type="scientific">Govanella unica</name>
    <dbReference type="NCBI Taxonomy" id="2975056"/>
    <lineage>
        <taxon>Bacteria</taxon>
        <taxon>Pseudomonadati</taxon>
        <taxon>Pseudomonadota</taxon>
        <taxon>Alphaproteobacteria</taxon>
        <taxon>Emcibacterales</taxon>
        <taxon>Govanellaceae</taxon>
        <taxon>Govanella</taxon>
    </lineage>
</organism>
<protein>
    <submittedName>
        <fullName evidence="3">PEPxxWA-CTERM sorting domain-containing protein</fullName>
    </submittedName>
</protein>
<evidence type="ECO:0000256" key="1">
    <source>
        <dbReference type="SAM" id="SignalP"/>
    </source>
</evidence>
<comment type="caution">
    <text evidence="3">The sequence shown here is derived from an EMBL/GenBank/DDBJ whole genome shotgun (WGS) entry which is preliminary data.</text>
</comment>
<name>A0A9X3Z672_9PROT</name>
<feature type="signal peptide" evidence="1">
    <location>
        <begin position="1"/>
        <end position="21"/>
    </location>
</feature>
<evidence type="ECO:0000313" key="4">
    <source>
        <dbReference type="Proteomes" id="UP001141619"/>
    </source>
</evidence>
<reference evidence="3" key="2">
    <citation type="journal article" date="2023" name="Syst. Appl. Microbiol.">
        <title>Govania unica gen. nov., sp. nov., a rare biosphere bacterium that represents a novel family in the class Alphaproteobacteria.</title>
        <authorList>
            <person name="Vandamme P."/>
            <person name="Peeters C."/>
            <person name="Hettiarachchi A."/>
            <person name="Cnockaert M."/>
            <person name="Carlier A."/>
        </authorList>
    </citation>
    <scope>NUCLEOTIDE SEQUENCE</scope>
    <source>
        <strain evidence="3">LMG 31809</strain>
    </source>
</reference>
<dbReference type="RefSeq" id="WP_274942527.1">
    <property type="nucleotide sequence ID" value="NZ_JANWOI010000001.1"/>
</dbReference>
<sequence length="286" mass="28964">MTAAPAVLCFGLSAAASPTFTAYTQPTPLGNHCSGTPGTSISDVPVTASVSCAAPGVADSASATATYGSVGAAASAAGSANGLGEAHFNDTVRFSSASNGLVSVAMYLHLSGSFAVGIPNAGDVEQATTTARLYFAGLGPFAIQLTDDKGVLSSGSSGFTIISGDPNSTIIDLVLLSPSIMVPLNQDIDFTFYLQATALTFGPTATASASFSNTFGFVSGSDAFLLPEGVTANAGTYLVNNRFLNGSHENPDPPVDAVPEPASWSLMLFGFGLLGWVKRRRSLLSL</sequence>
<accession>A0A9X3Z672</accession>
<dbReference type="AlphaFoldDB" id="A0A9X3Z672"/>
<evidence type="ECO:0000313" key="3">
    <source>
        <dbReference type="EMBL" id="MDA5192826.1"/>
    </source>
</evidence>
<dbReference type="Pfam" id="PF07589">
    <property type="entry name" value="PEP-CTERM"/>
    <property type="match status" value="1"/>
</dbReference>
<keyword evidence="1" id="KW-0732">Signal</keyword>
<dbReference type="Proteomes" id="UP001141619">
    <property type="component" value="Unassembled WGS sequence"/>
</dbReference>
<feature type="chain" id="PRO_5040768092" evidence="1">
    <location>
        <begin position="22"/>
        <end position="286"/>
    </location>
</feature>
<dbReference type="EMBL" id="JANWOI010000001">
    <property type="protein sequence ID" value="MDA5192826.1"/>
    <property type="molecule type" value="Genomic_DNA"/>
</dbReference>
<dbReference type="NCBIfam" id="NF035944">
    <property type="entry name" value="PEPxxWA-CTERM"/>
    <property type="match status" value="1"/>
</dbReference>
<reference evidence="3" key="1">
    <citation type="submission" date="2022-08" db="EMBL/GenBank/DDBJ databases">
        <authorList>
            <person name="Vandamme P."/>
            <person name="Hettiarachchi A."/>
            <person name="Peeters C."/>
            <person name="Cnockaert M."/>
            <person name="Carlier A."/>
        </authorList>
    </citation>
    <scope>NUCLEOTIDE SEQUENCE</scope>
    <source>
        <strain evidence="3">LMG 31809</strain>
    </source>
</reference>